<proteinExistence type="predicted"/>
<evidence type="ECO:0000259" key="2">
    <source>
        <dbReference type="PROSITE" id="PS50105"/>
    </source>
</evidence>
<dbReference type="InterPro" id="IPR001660">
    <property type="entry name" value="SAM"/>
</dbReference>
<accession>A0A0M3HUT2</accession>
<feature type="region of interest" description="Disordered" evidence="1">
    <location>
        <begin position="192"/>
        <end position="285"/>
    </location>
</feature>
<feature type="compositionally biased region" description="Polar residues" evidence="1">
    <location>
        <begin position="631"/>
        <end position="640"/>
    </location>
</feature>
<dbReference type="SUPFAM" id="SSF47769">
    <property type="entry name" value="SAM/Pointed domain"/>
    <property type="match status" value="1"/>
</dbReference>
<dbReference type="WBParaSite" id="ALUE_0000659801-mRNA-1">
    <property type="protein sequence ID" value="ALUE_0000659801-mRNA-1"/>
    <property type="gene ID" value="ALUE_0000659801"/>
</dbReference>
<feature type="compositionally biased region" description="Polar residues" evidence="1">
    <location>
        <begin position="246"/>
        <end position="256"/>
    </location>
</feature>
<dbReference type="Pfam" id="PF00536">
    <property type="entry name" value="SAM_1"/>
    <property type="match status" value="1"/>
</dbReference>
<dbReference type="PROSITE" id="PS50105">
    <property type="entry name" value="SAM_DOMAIN"/>
    <property type="match status" value="1"/>
</dbReference>
<evidence type="ECO:0000313" key="4">
    <source>
        <dbReference type="WBParaSite" id="ALUE_0000659801-mRNA-1"/>
    </source>
</evidence>
<feature type="compositionally biased region" description="Low complexity" evidence="1">
    <location>
        <begin position="646"/>
        <end position="660"/>
    </location>
</feature>
<keyword evidence="3" id="KW-1185">Reference proteome</keyword>
<feature type="region of interest" description="Disordered" evidence="1">
    <location>
        <begin position="588"/>
        <end position="661"/>
    </location>
</feature>
<feature type="compositionally biased region" description="Polar residues" evidence="1">
    <location>
        <begin position="77"/>
        <end position="98"/>
    </location>
</feature>
<dbReference type="Proteomes" id="UP000036681">
    <property type="component" value="Unplaced"/>
</dbReference>
<organism evidence="3 4">
    <name type="scientific">Ascaris lumbricoides</name>
    <name type="common">Giant roundworm</name>
    <dbReference type="NCBI Taxonomy" id="6252"/>
    <lineage>
        <taxon>Eukaryota</taxon>
        <taxon>Metazoa</taxon>
        <taxon>Ecdysozoa</taxon>
        <taxon>Nematoda</taxon>
        <taxon>Chromadorea</taxon>
        <taxon>Rhabditida</taxon>
        <taxon>Spirurina</taxon>
        <taxon>Ascaridomorpha</taxon>
        <taxon>Ascaridoidea</taxon>
        <taxon>Ascarididae</taxon>
        <taxon>Ascaris</taxon>
    </lineage>
</organism>
<feature type="compositionally biased region" description="Polar residues" evidence="1">
    <location>
        <begin position="202"/>
        <end position="213"/>
    </location>
</feature>
<evidence type="ECO:0000313" key="3">
    <source>
        <dbReference type="Proteomes" id="UP000036681"/>
    </source>
</evidence>
<reference evidence="4" key="1">
    <citation type="submission" date="2017-02" db="UniProtKB">
        <authorList>
            <consortium name="WormBaseParasite"/>
        </authorList>
    </citation>
    <scope>IDENTIFICATION</scope>
</reference>
<feature type="region of interest" description="Disordered" evidence="1">
    <location>
        <begin position="503"/>
        <end position="528"/>
    </location>
</feature>
<evidence type="ECO:0000256" key="1">
    <source>
        <dbReference type="SAM" id="MobiDB-lite"/>
    </source>
</evidence>
<feature type="region of interest" description="Disordered" evidence="1">
    <location>
        <begin position="299"/>
        <end position="343"/>
    </location>
</feature>
<feature type="domain" description="SAM" evidence="2">
    <location>
        <begin position="671"/>
        <end position="730"/>
    </location>
</feature>
<name>A0A0M3HUT2_ASCLU</name>
<dbReference type="CDD" id="cd09487">
    <property type="entry name" value="SAM_superfamily"/>
    <property type="match status" value="1"/>
</dbReference>
<feature type="compositionally biased region" description="Basic and acidic residues" evidence="1">
    <location>
        <begin position="326"/>
        <end position="336"/>
    </location>
</feature>
<dbReference type="InterPro" id="IPR013761">
    <property type="entry name" value="SAM/pointed_sf"/>
</dbReference>
<dbReference type="AlphaFoldDB" id="A0A0M3HUT2"/>
<feature type="compositionally biased region" description="Basic and acidic residues" evidence="1">
    <location>
        <begin position="257"/>
        <end position="274"/>
    </location>
</feature>
<feature type="region of interest" description="Disordered" evidence="1">
    <location>
        <begin position="73"/>
        <end position="98"/>
    </location>
</feature>
<protein>
    <submittedName>
        <fullName evidence="4">SAM domain-containing protein</fullName>
    </submittedName>
</protein>
<sequence>MCVHLHANILHLPAVRLPQPELCCGTLPASIFPYNAERLQPERGNGFELASVGNASLTNTDSEVTATVHGMKPVMSVSPTPSGTSLRPNNKSSSSQGCTTEAVAAAMLSSVPLQWPNYVQSSTTESSNEYFGIAQQRIYGNRFPFPRFNQRPSAVFSNASNRGNANYARRTMNTHFNNECRFAAKRTLPLKPNFSGERLTADDSTSIRGNPSNDAHKEDVELSSDVRLSPGGGLSNARVGDFRIRSLNNVPQSQGIRDSRFPPHDFRNDPRDSRVGAPQEYRNDLHAQARDFRGYKNETREFGSESHGSRNESHGFGSESRVLRNGSRDLRNEGRDCTNGSTDWARESCDFRNELKGTSFGRQSPRGAMPLSYAVSNGRDMSAWNRSFHHDFPPPSVDSSVFRRDCFPKAPTFPFSRGLHRGMRDASSRGDVDRFYQPRNAMMPPAVHFRACASSRIDDASHAECSLAANQDVSPRLLCTSGSFNNAPAPCRNNRDVRQLQEHTPNKAEVNDQERPDVKDAASPEEKELLSLSERLDEKEGEQGRNDLAQAFGTTSSVAVGTTVTKTYADIAKCVDAVKVIDVVGSHESSQAMRSEKNISGPAHSAESVEKCAENTKPSKSYAEMTKKSVEQYSDATSSAARLLEPSGSPNSRSSGSDNGSMKEKVEWTLANFDDVHKVLSRIGCQHLVPLFNARNIEMRDFCALSEDDLMRLGIKSSSERSRIHRAILS</sequence>
<feature type="compositionally biased region" description="Basic and acidic residues" evidence="1">
    <location>
        <begin position="299"/>
        <end position="313"/>
    </location>
</feature>
<dbReference type="Gene3D" id="1.10.150.50">
    <property type="entry name" value="Transcription Factor, Ets-1"/>
    <property type="match status" value="1"/>
</dbReference>